<comment type="caution">
    <text evidence="1">The sequence shown here is derived from an EMBL/GenBank/DDBJ whole genome shotgun (WGS) entry which is preliminary data.</text>
</comment>
<dbReference type="Proteomes" id="UP001233999">
    <property type="component" value="Unassembled WGS sequence"/>
</dbReference>
<proteinExistence type="predicted"/>
<reference evidence="1" key="1">
    <citation type="journal article" date="2023" name="IScience">
        <title>Live-bearing cockroach genome reveals convergent evolutionary mechanisms linked to viviparity in insects and beyond.</title>
        <authorList>
            <person name="Fouks B."/>
            <person name="Harrison M.C."/>
            <person name="Mikhailova A.A."/>
            <person name="Marchal E."/>
            <person name="English S."/>
            <person name="Carruthers M."/>
            <person name="Jennings E.C."/>
            <person name="Chiamaka E.L."/>
            <person name="Frigard R.A."/>
            <person name="Pippel M."/>
            <person name="Attardo G.M."/>
            <person name="Benoit J.B."/>
            <person name="Bornberg-Bauer E."/>
            <person name="Tobe S.S."/>
        </authorList>
    </citation>
    <scope>NUCLEOTIDE SEQUENCE</scope>
    <source>
        <strain evidence="1">Stay&amp;Tobe</strain>
    </source>
</reference>
<feature type="non-terminal residue" evidence="1">
    <location>
        <position position="52"/>
    </location>
</feature>
<feature type="non-terminal residue" evidence="1">
    <location>
        <position position="1"/>
    </location>
</feature>
<evidence type="ECO:0000313" key="1">
    <source>
        <dbReference type="EMBL" id="KAJ9596399.1"/>
    </source>
</evidence>
<reference evidence="1" key="2">
    <citation type="submission" date="2023-05" db="EMBL/GenBank/DDBJ databases">
        <authorList>
            <person name="Fouks B."/>
        </authorList>
    </citation>
    <scope>NUCLEOTIDE SEQUENCE</scope>
    <source>
        <strain evidence="1">Stay&amp;Tobe</strain>
        <tissue evidence="1">Testes</tissue>
    </source>
</reference>
<sequence>KLELCVIKAARSMKNFVAFFLKVYFSSACPFKRKFLALQFLPYSTEIFSTYL</sequence>
<organism evidence="1 2">
    <name type="scientific">Diploptera punctata</name>
    <name type="common">Pacific beetle cockroach</name>
    <dbReference type="NCBI Taxonomy" id="6984"/>
    <lineage>
        <taxon>Eukaryota</taxon>
        <taxon>Metazoa</taxon>
        <taxon>Ecdysozoa</taxon>
        <taxon>Arthropoda</taxon>
        <taxon>Hexapoda</taxon>
        <taxon>Insecta</taxon>
        <taxon>Pterygota</taxon>
        <taxon>Neoptera</taxon>
        <taxon>Polyneoptera</taxon>
        <taxon>Dictyoptera</taxon>
        <taxon>Blattodea</taxon>
        <taxon>Blaberoidea</taxon>
        <taxon>Blaberidae</taxon>
        <taxon>Diplopterinae</taxon>
        <taxon>Diploptera</taxon>
    </lineage>
</organism>
<name>A0AAD8ENL7_DIPPU</name>
<dbReference type="AlphaFoldDB" id="A0AAD8ENL7"/>
<evidence type="ECO:0000313" key="2">
    <source>
        <dbReference type="Proteomes" id="UP001233999"/>
    </source>
</evidence>
<accession>A0AAD8ENL7</accession>
<protein>
    <submittedName>
        <fullName evidence="1">Uncharacterized protein</fullName>
    </submittedName>
</protein>
<dbReference type="EMBL" id="JASPKZ010001990">
    <property type="protein sequence ID" value="KAJ9596399.1"/>
    <property type="molecule type" value="Genomic_DNA"/>
</dbReference>
<gene>
    <name evidence="1" type="ORF">L9F63_012562</name>
</gene>
<keyword evidence="2" id="KW-1185">Reference proteome</keyword>